<comment type="caution">
    <text evidence="2">The sequence shown here is derived from an EMBL/GenBank/DDBJ whole genome shotgun (WGS) entry which is preliminary data.</text>
</comment>
<dbReference type="Gene3D" id="3.30.70.100">
    <property type="match status" value="1"/>
</dbReference>
<dbReference type="AlphaFoldDB" id="A0A5M6CDQ2"/>
<dbReference type="Pfam" id="PF03992">
    <property type="entry name" value="ABM"/>
    <property type="match status" value="1"/>
</dbReference>
<dbReference type="RefSeq" id="WP_150033061.1">
    <property type="nucleotide sequence ID" value="NZ_VWSH01000003.1"/>
</dbReference>
<keyword evidence="2" id="KW-0503">Monooxygenase</keyword>
<gene>
    <name evidence="2" type="ORF">F0919_12260</name>
</gene>
<dbReference type="InterPro" id="IPR007138">
    <property type="entry name" value="ABM_dom"/>
</dbReference>
<reference evidence="2 3" key="1">
    <citation type="submission" date="2019-09" db="EMBL/GenBank/DDBJ databases">
        <title>Genome sequence and assembly of Taibaiella sp.</title>
        <authorList>
            <person name="Chhetri G."/>
        </authorList>
    </citation>
    <scope>NUCLEOTIDE SEQUENCE [LARGE SCALE GENOMIC DNA]</scope>
    <source>
        <strain evidence="2 3">KVB11</strain>
    </source>
</reference>
<sequence>MIVRIVKMEFQEDKVTDFLQLFEERKERIRHFEGCKHLELWRQSGKSNIFFTYSHWNAESDLDHYRFSDFFKDTWQLTKALFAAKAEAWSVEQEVVME</sequence>
<dbReference type="GO" id="GO:0004497">
    <property type="term" value="F:monooxygenase activity"/>
    <property type="evidence" value="ECO:0007669"/>
    <property type="project" value="UniProtKB-KW"/>
</dbReference>
<dbReference type="PROSITE" id="PS51725">
    <property type="entry name" value="ABM"/>
    <property type="match status" value="1"/>
</dbReference>
<dbReference type="SUPFAM" id="SSF54909">
    <property type="entry name" value="Dimeric alpha+beta barrel"/>
    <property type="match status" value="1"/>
</dbReference>
<dbReference type="InterPro" id="IPR011008">
    <property type="entry name" value="Dimeric_a/b-barrel"/>
</dbReference>
<dbReference type="EMBL" id="VWSH01000003">
    <property type="protein sequence ID" value="KAA5533314.1"/>
    <property type="molecule type" value="Genomic_DNA"/>
</dbReference>
<proteinExistence type="predicted"/>
<evidence type="ECO:0000313" key="3">
    <source>
        <dbReference type="Proteomes" id="UP000323632"/>
    </source>
</evidence>
<evidence type="ECO:0000313" key="2">
    <source>
        <dbReference type="EMBL" id="KAA5533314.1"/>
    </source>
</evidence>
<dbReference type="Proteomes" id="UP000323632">
    <property type="component" value="Unassembled WGS sequence"/>
</dbReference>
<keyword evidence="3" id="KW-1185">Reference proteome</keyword>
<feature type="domain" description="ABM" evidence="1">
    <location>
        <begin position="2"/>
        <end position="97"/>
    </location>
</feature>
<organism evidence="2 3">
    <name type="scientific">Taibaiella lutea</name>
    <dbReference type="NCBI Taxonomy" id="2608001"/>
    <lineage>
        <taxon>Bacteria</taxon>
        <taxon>Pseudomonadati</taxon>
        <taxon>Bacteroidota</taxon>
        <taxon>Chitinophagia</taxon>
        <taxon>Chitinophagales</taxon>
        <taxon>Chitinophagaceae</taxon>
        <taxon>Taibaiella</taxon>
    </lineage>
</organism>
<keyword evidence="2" id="KW-0560">Oxidoreductase</keyword>
<evidence type="ECO:0000259" key="1">
    <source>
        <dbReference type="PROSITE" id="PS51725"/>
    </source>
</evidence>
<accession>A0A5M6CDQ2</accession>
<protein>
    <submittedName>
        <fullName evidence="2">Antibiotic biosynthesis monooxygenase</fullName>
    </submittedName>
</protein>
<name>A0A5M6CDQ2_9BACT</name>